<gene>
    <name evidence="2" type="primary">Dgri\GH12404</name>
    <name evidence="2" type="ORF">Dgri_GH12404</name>
</gene>
<evidence type="ECO:0000313" key="2">
    <source>
        <dbReference type="EMBL" id="EDV99535.1"/>
    </source>
</evidence>
<dbReference type="OMA" id="ARIQNDE"/>
<dbReference type="PhylomeDB" id="B4JIX1"/>
<evidence type="ECO:0000313" key="3">
    <source>
        <dbReference type="Proteomes" id="UP000001070"/>
    </source>
</evidence>
<dbReference type="FunFam" id="2.30.29.30:FF:000563">
    <property type="entry name" value="Phosphatidylinositol3,4-bisphosphate 4-phosphatase"/>
    <property type="match status" value="1"/>
</dbReference>
<dbReference type="AlphaFoldDB" id="B4JIX1"/>
<organism evidence="3">
    <name type="scientific">Drosophila grimshawi</name>
    <name type="common">Hawaiian fruit fly</name>
    <name type="synonym">Idiomyia grimshawi</name>
    <dbReference type="NCBI Taxonomy" id="7222"/>
    <lineage>
        <taxon>Eukaryota</taxon>
        <taxon>Metazoa</taxon>
        <taxon>Ecdysozoa</taxon>
        <taxon>Arthropoda</taxon>
        <taxon>Hexapoda</taxon>
        <taxon>Insecta</taxon>
        <taxon>Pterygota</taxon>
        <taxon>Neoptera</taxon>
        <taxon>Endopterygota</taxon>
        <taxon>Diptera</taxon>
        <taxon>Brachycera</taxon>
        <taxon>Muscomorpha</taxon>
        <taxon>Ephydroidea</taxon>
        <taxon>Drosophilidae</taxon>
        <taxon>Drosophila</taxon>
        <taxon>Hawaiian Drosophila</taxon>
    </lineage>
</organism>
<evidence type="ECO:0000259" key="1">
    <source>
        <dbReference type="SMART" id="SM00233"/>
    </source>
</evidence>
<dbReference type="EMBL" id="CH916370">
    <property type="protein sequence ID" value="EDV99535.1"/>
    <property type="molecule type" value="Genomic_DNA"/>
</dbReference>
<dbReference type="SUPFAM" id="SSF50729">
    <property type="entry name" value="PH domain-like"/>
    <property type="match status" value="1"/>
</dbReference>
<dbReference type="InParanoid" id="B4JIX1"/>
<dbReference type="HOGENOM" id="CLU_1416500_0_0_1"/>
<dbReference type="SMART" id="SM00233">
    <property type="entry name" value="PH"/>
    <property type="match status" value="1"/>
</dbReference>
<dbReference type="OrthoDB" id="159395at2759"/>
<feature type="domain" description="PH" evidence="1">
    <location>
        <begin position="19"/>
        <end position="124"/>
    </location>
</feature>
<sequence length="189" mass="21241">MRFNEPELASLASNITTRFDKEGLLIITERQESIFRRSDVKLECWCKLRGNLLFYLKDKNPKSSVAGAVVLQDCQPRIHNDEPDLEGYVFDLDFKDSPSQRIGTHSAADRLDWVRSIEACSNEQIDLQIKQLQEQIAAATTTTMGNRINQGLPLPLPLPMASTMLTDTWRASSSAPAVEAPFEGDLIQF</sequence>
<dbReference type="InterPro" id="IPR001849">
    <property type="entry name" value="PH_domain"/>
</dbReference>
<protein>
    <submittedName>
        <fullName evidence="2">GH12404</fullName>
    </submittedName>
</protein>
<dbReference type="InterPro" id="IPR011993">
    <property type="entry name" value="PH-like_dom_sf"/>
</dbReference>
<dbReference type="eggNOG" id="KOG4428">
    <property type="taxonomic scope" value="Eukaryota"/>
</dbReference>
<keyword evidence="3" id="KW-1185">Reference proteome</keyword>
<name>B4JIX1_DROGR</name>
<reference evidence="2 3" key="1">
    <citation type="journal article" date="2007" name="Nature">
        <title>Evolution of genes and genomes on the Drosophila phylogeny.</title>
        <authorList>
            <consortium name="Drosophila 12 Genomes Consortium"/>
            <person name="Clark A.G."/>
            <person name="Eisen M.B."/>
            <person name="Smith D.R."/>
            <person name="Bergman C.M."/>
            <person name="Oliver B."/>
            <person name="Markow T.A."/>
            <person name="Kaufman T.C."/>
            <person name="Kellis M."/>
            <person name="Gelbart W."/>
            <person name="Iyer V.N."/>
            <person name="Pollard D.A."/>
            <person name="Sackton T.B."/>
            <person name="Larracuente A.M."/>
            <person name="Singh N.D."/>
            <person name="Abad J.P."/>
            <person name="Abt D.N."/>
            <person name="Adryan B."/>
            <person name="Aguade M."/>
            <person name="Akashi H."/>
            <person name="Anderson W.W."/>
            <person name="Aquadro C.F."/>
            <person name="Ardell D.H."/>
            <person name="Arguello R."/>
            <person name="Artieri C.G."/>
            <person name="Barbash D.A."/>
            <person name="Barker D."/>
            <person name="Barsanti P."/>
            <person name="Batterham P."/>
            <person name="Batzoglou S."/>
            <person name="Begun D."/>
            <person name="Bhutkar A."/>
            <person name="Blanco E."/>
            <person name="Bosak S.A."/>
            <person name="Bradley R.K."/>
            <person name="Brand A.D."/>
            <person name="Brent M.R."/>
            <person name="Brooks A.N."/>
            <person name="Brown R.H."/>
            <person name="Butlin R.K."/>
            <person name="Caggese C."/>
            <person name="Calvi B.R."/>
            <person name="Bernardo de Carvalho A."/>
            <person name="Caspi A."/>
            <person name="Castrezana S."/>
            <person name="Celniker S.E."/>
            <person name="Chang J.L."/>
            <person name="Chapple C."/>
            <person name="Chatterji S."/>
            <person name="Chinwalla A."/>
            <person name="Civetta A."/>
            <person name="Clifton S.W."/>
            <person name="Comeron J.M."/>
            <person name="Costello J.C."/>
            <person name="Coyne J.A."/>
            <person name="Daub J."/>
            <person name="David R.G."/>
            <person name="Delcher A.L."/>
            <person name="Delehaunty K."/>
            <person name="Do C.B."/>
            <person name="Ebling H."/>
            <person name="Edwards K."/>
            <person name="Eickbush T."/>
            <person name="Evans J.D."/>
            <person name="Filipski A."/>
            <person name="Findeiss S."/>
            <person name="Freyhult E."/>
            <person name="Fulton L."/>
            <person name="Fulton R."/>
            <person name="Garcia A.C."/>
            <person name="Gardiner A."/>
            <person name="Garfield D.A."/>
            <person name="Garvin B.E."/>
            <person name="Gibson G."/>
            <person name="Gilbert D."/>
            <person name="Gnerre S."/>
            <person name="Godfrey J."/>
            <person name="Good R."/>
            <person name="Gotea V."/>
            <person name="Gravely B."/>
            <person name="Greenberg A.J."/>
            <person name="Griffiths-Jones S."/>
            <person name="Gross S."/>
            <person name="Guigo R."/>
            <person name="Gustafson E.A."/>
            <person name="Haerty W."/>
            <person name="Hahn M.W."/>
            <person name="Halligan D.L."/>
            <person name="Halpern A.L."/>
            <person name="Halter G.M."/>
            <person name="Han M.V."/>
            <person name="Heger A."/>
            <person name="Hillier L."/>
            <person name="Hinrichs A.S."/>
            <person name="Holmes I."/>
            <person name="Hoskins R.A."/>
            <person name="Hubisz M.J."/>
            <person name="Hultmark D."/>
            <person name="Huntley M.A."/>
            <person name="Jaffe D.B."/>
            <person name="Jagadeeshan S."/>
            <person name="Jeck W.R."/>
            <person name="Johnson J."/>
            <person name="Jones C.D."/>
            <person name="Jordan W.C."/>
            <person name="Karpen G.H."/>
            <person name="Kataoka E."/>
            <person name="Keightley P.D."/>
            <person name="Kheradpour P."/>
            <person name="Kirkness E.F."/>
            <person name="Koerich L.B."/>
            <person name="Kristiansen K."/>
            <person name="Kudrna D."/>
            <person name="Kulathinal R.J."/>
            <person name="Kumar S."/>
            <person name="Kwok R."/>
            <person name="Lander E."/>
            <person name="Langley C.H."/>
            <person name="Lapoint R."/>
            <person name="Lazzaro B.P."/>
            <person name="Lee S.J."/>
            <person name="Levesque L."/>
            <person name="Li R."/>
            <person name="Lin C.F."/>
            <person name="Lin M.F."/>
            <person name="Lindblad-Toh K."/>
            <person name="Llopart A."/>
            <person name="Long M."/>
            <person name="Low L."/>
            <person name="Lozovsky E."/>
            <person name="Lu J."/>
            <person name="Luo M."/>
            <person name="Machado C.A."/>
            <person name="Makalowski W."/>
            <person name="Marzo M."/>
            <person name="Matsuda M."/>
            <person name="Matzkin L."/>
            <person name="McAllister B."/>
            <person name="McBride C.S."/>
            <person name="McKernan B."/>
            <person name="McKernan K."/>
            <person name="Mendez-Lago M."/>
            <person name="Minx P."/>
            <person name="Mollenhauer M.U."/>
            <person name="Montooth K."/>
            <person name="Mount S.M."/>
            <person name="Mu X."/>
            <person name="Myers E."/>
            <person name="Negre B."/>
            <person name="Newfeld S."/>
            <person name="Nielsen R."/>
            <person name="Noor M.A."/>
            <person name="O'Grady P."/>
            <person name="Pachter L."/>
            <person name="Papaceit M."/>
            <person name="Parisi M.J."/>
            <person name="Parisi M."/>
            <person name="Parts L."/>
            <person name="Pedersen J.S."/>
            <person name="Pesole G."/>
            <person name="Phillippy A.M."/>
            <person name="Ponting C.P."/>
            <person name="Pop M."/>
            <person name="Porcelli D."/>
            <person name="Powell J.R."/>
            <person name="Prohaska S."/>
            <person name="Pruitt K."/>
            <person name="Puig M."/>
            <person name="Quesneville H."/>
            <person name="Ram K.R."/>
            <person name="Rand D."/>
            <person name="Rasmussen M.D."/>
            <person name="Reed L.K."/>
            <person name="Reenan R."/>
            <person name="Reily A."/>
            <person name="Remington K.A."/>
            <person name="Rieger T.T."/>
            <person name="Ritchie M.G."/>
            <person name="Robin C."/>
            <person name="Rogers Y.H."/>
            <person name="Rohde C."/>
            <person name="Rozas J."/>
            <person name="Rubenfield M.J."/>
            <person name="Ruiz A."/>
            <person name="Russo S."/>
            <person name="Salzberg S.L."/>
            <person name="Sanchez-Gracia A."/>
            <person name="Saranga D.J."/>
            <person name="Sato H."/>
            <person name="Schaeffer S.W."/>
            <person name="Schatz M.C."/>
            <person name="Schlenke T."/>
            <person name="Schwartz R."/>
            <person name="Segarra C."/>
            <person name="Singh R.S."/>
            <person name="Sirot L."/>
            <person name="Sirota M."/>
            <person name="Sisneros N.B."/>
            <person name="Smith C.D."/>
            <person name="Smith T.F."/>
            <person name="Spieth J."/>
            <person name="Stage D.E."/>
            <person name="Stark A."/>
            <person name="Stephan W."/>
            <person name="Strausberg R.L."/>
            <person name="Strempel S."/>
            <person name="Sturgill D."/>
            <person name="Sutton G."/>
            <person name="Sutton G.G."/>
            <person name="Tao W."/>
            <person name="Teichmann S."/>
            <person name="Tobari Y.N."/>
            <person name="Tomimura Y."/>
            <person name="Tsolas J.M."/>
            <person name="Valente V.L."/>
            <person name="Venter E."/>
            <person name="Venter J.C."/>
            <person name="Vicario S."/>
            <person name="Vieira F.G."/>
            <person name="Vilella A.J."/>
            <person name="Villasante A."/>
            <person name="Walenz B."/>
            <person name="Wang J."/>
            <person name="Wasserman M."/>
            <person name="Watts T."/>
            <person name="Wilson D."/>
            <person name="Wilson R.K."/>
            <person name="Wing R.A."/>
            <person name="Wolfner M.F."/>
            <person name="Wong A."/>
            <person name="Wong G.K."/>
            <person name="Wu C.I."/>
            <person name="Wu G."/>
            <person name="Yamamoto D."/>
            <person name="Yang H.P."/>
            <person name="Yang S.P."/>
            <person name="Yorke J.A."/>
            <person name="Yoshida K."/>
            <person name="Zdobnov E."/>
            <person name="Zhang P."/>
            <person name="Zhang Y."/>
            <person name="Zimin A.V."/>
            <person name="Baldwin J."/>
            <person name="Abdouelleil A."/>
            <person name="Abdulkadir J."/>
            <person name="Abebe A."/>
            <person name="Abera B."/>
            <person name="Abreu J."/>
            <person name="Acer S.C."/>
            <person name="Aftuck L."/>
            <person name="Alexander A."/>
            <person name="An P."/>
            <person name="Anderson E."/>
            <person name="Anderson S."/>
            <person name="Arachi H."/>
            <person name="Azer M."/>
            <person name="Bachantsang P."/>
            <person name="Barry A."/>
            <person name="Bayul T."/>
            <person name="Berlin A."/>
            <person name="Bessette D."/>
            <person name="Bloom T."/>
            <person name="Blye J."/>
            <person name="Boguslavskiy L."/>
            <person name="Bonnet C."/>
            <person name="Boukhgalter B."/>
            <person name="Bourzgui I."/>
            <person name="Brown A."/>
            <person name="Cahill P."/>
            <person name="Channer S."/>
            <person name="Cheshatsang Y."/>
            <person name="Chuda L."/>
            <person name="Citroen M."/>
            <person name="Collymore A."/>
            <person name="Cooke P."/>
            <person name="Costello M."/>
            <person name="D'Aco K."/>
            <person name="Daza R."/>
            <person name="De Haan G."/>
            <person name="DeGray S."/>
            <person name="DeMaso C."/>
            <person name="Dhargay N."/>
            <person name="Dooley K."/>
            <person name="Dooley E."/>
            <person name="Doricent M."/>
            <person name="Dorje P."/>
            <person name="Dorjee K."/>
            <person name="Dupes A."/>
            <person name="Elong R."/>
            <person name="Falk J."/>
            <person name="Farina A."/>
            <person name="Faro S."/>
            <person name="Ferguson D."/>
            <person name="Fisher S."/>
            <person name="Foley C.D."/>
            <person name="Franke A."/>
            <person name="Friedrich D."/>
            <person name="Gadbois L."/>
            <person name="Gearin G."/>
            <person name="Gearin C.R."/>
            <person name="Giannoukos G."/>
            <person name="Goode T."/>
            <person name="Graham J."/>
            <person name="Grandbois E."/>
            <person name="Grewal S."/>
            <person name="Gyaltsen K."/>
            <person name="Hafez N."/>
            <person name="Hagos B."/>
            <person name="Hall J."/>
            <person name="Henson C."/>
            <person name="Hollinger A."/>
            <person name="Honan T."/>
            <person name="Huard M.D."/>
            <person name="Hughes L."/>
            <person name="Hurhula B."/>
            <person name="Husby M.E."/>
            <person name="Kamat A."/>
            <person name="Kanga B."/>
            <person name="Kashin S."/>
            <person name="Khazanovich D."/>
            <person name="Kisner P."/>
            <person name="Lance K."/>
            <person name="Lara M."/>
            <person name="Lee W."/>
            <person name="Lennon N."/>
            <person name="Letendre F."/>
            <person name="LeVine R."/>
            <person name="Lipovsky A."/>
            <person name="Liu X."/>
            <person name="Liu J."/>
            <person name="Liu S."/>
            <person name="Lokyitsang T."/>
            <person name="Lokyitsang Y."/>
            <person name="Lubonja R."/>
            <person name="Lui A."/>
            <person name="MacDonald P."/>
            <person name="Magnisalis V."/>
            <person name="Maru K."/>
            <person name="Matthews C."/>
            <person name="McCusker W."/>
            <person name="McDonough S."/>
            <person name="Mehta T."/>
            <person name="Meldrim J."/>
            <person name="Meneus L."/>
            <person name="Mihai O."/>
            <person name="Mihalev A."/>
            <person name="Mihova T."/>
            <person name="Mittelman R."/>
            <person name="Mlenga V."/>
            <person name="Montmayeur A."/>
            <person name="Mulrain L."/>
            <person name="Navidi A."/>
            <person name="Naylor J."/>
            <person name="Negash T."/>
            <person name="Nguyen T."/>
            <person name="Nguyen N."/>
            <person name="Nicol R."/>
            <person name="Norbu C."/>
            <person name="Norbu N."/>
            <person name="Novod N."/>
            <person name="O'Neill B."/>
            <person name="Osman S."/>
            <person name="Markiewicz E."/>
            <person name="Oyono O.L."/>
            <person name="Patti C."/>
            <person name="Phunkhang P."/>
            <person name="Pierre F."/>
            <person name="Priest M."/>
            <person name="Raghuraman S."/>
            <person name="Rege F."/>
            <person name="Reyes R."/>
            <person name="Rise C."/>
            <person name="Rogov P."/>
            <person name="Ross K."/>
            <person name="Ryan E."/>
            <person name="Settipalli S."/>
            <person name="Shea T."/>
            <person name="Sherpa N."/>
            <person name="Shi L."/>
            <person name="Shih D."/>
            <person name="Sparrow T."/>
            <person name="Spaulding J."/>
            <person name="Stalker J."/>
            <person name="Stange-Thomann N."/>
            <person name="Stavropoulos S."/>
            <person name="Stone C."/>
            <person name="Strader C."/>
            <person name="Tesfaye S."/>
            <person name="Thomson T."/>
            <person name="Thoulutsang Y."/>
            <person name="Thoulutsang D."/>
            <person name="Topham K."/>
            <person name="Topping I."/>
            <person name="Tsamla T."/>
            <person name="Vassiliev H."/>
            <person name="Vo A."/>
            <person name="Wangchuk T."/>
            <person name="Wangdi T."/>
            <person name="Weiand M."/>
            <person name="Wilkinson J."/>
            <person name="Wilson A."/>
            <person name="Yadav S."/>
            <person name="Young G."/>
            <person name="Yu Q."/>
            <person name="Zembek L."/>
            <person name="Zhong D."/>
            <person name="Zimmer A."/>
            <person name="Zwirko Z."/>
            <person name="Jaffe D.B."/>
            <person name="Alvarez P."/>
            <person name="Brockman W."/>
            <person name="Butler J."/>
            <person name="Chin C."/>
            <person name="Gnerre S."/>
            <person name="Grabherr M."/>
            <person name="Kleber M."/>
            <person name="Mauceli E."/>
            <person name="MacCallum I."/>
        </authorList>
    </citation>
    <scope>NUCLEOTIDE SEQUENCE [LARGE SCALE GENOMIC DNA]</scope>
    <source>
        <strain evidence="3">Tucson 15287-2541.00</strain>
    </source>
</reference>
<proteinExistence type="predicted"/>
<dbReference type="CDD" id="cd13272">
    <property type="entry name" value="PH_INPP4A_INPP4B"/>
    <property type="match status" value="1"/>
</dbReference>
<dbReference type="Proteomes" id="UP000001070">
    <property type="component" value="Unassembled WGS sequence"/>
</dbReference>
<dbReference type="Gene3D" id="2.30.29.30">
    <property type="entry name" value="Pleckstrin-homology domain (PH domain)/Phosphotyrosine-binding domain (PTB)"/>
    <property type="match status" value="1"/>
</dbReference>
<accession>B4JIX1</accession>